<dbReference type="InterPro" id="IPR014756">
    <property type="entry name" value="Ig_E-set"/>
</dbReference>
<dbReference type="InterPro" id="IPR051681">
    <property type="entry name" value="Ser/Thr_Kinases-Pseudokinases"/>
</dbReference>
<dbReference type="PROSITE" id="PS00108">
    <property type="entry name" value="PROTEIN_KINASE_ST"/>
    <property type="match status" value="1"/>
</dbReference>
<evidence type="ECO:0000256" key="4">
    <source>
        <dbReference type="SAM" id="Phobius"/>
    </source>
</evidence>
<dbReference type="PANTHER" id="PTHR44329">
    <property type="entry name" value="SERINE/THREONINE-PROTEIN KINASE TNNI3K-RELATED"/>
    <property type="match status" value="1"/>
</dbReference>
<keyword evidence="1" id="KW-0547">Nucleotide-binding</keyword>
<evidence type="ECO:0000256" key="3">
    <source>
        <dbReference type="ARBA" id="ARBA00022840"/>
    </source>
</evidence>
<keyword evidence="4" id="KW-0812">Transmembrane</keyword>
<keyword evidence="4" id="KW-0472">Membrane</keyword>
<evidence type="ECO:0000313" key="7">
    <source>
        <dbReference type="Proteomes" id="UP001628156"/>
    </source>
</evidence>
<feature type="domain" description="Protein kinase" evidence="5">
    <location>
        <begin position="410"/>
        <end position="665"/>
    </location>
</feature>
<dbReference type="PANTHER" id="PTHR44329:SF298">
    <property type="entry name" value="MIXED LINEAGE KINASE DOMAIN-LIKE PROTEIN"/>
    <property type="match status" value="1"/>
</dbReference>
<evidence type="ECO:0000256" key="2">
    <source>
        <dbReference type="ARBA" id="ARBA00022777"/>
    </source>
</evidence>
<dbReference type="InterPro" id="IPR000719">
    <property type="entry name" value="Prot_kinase_dom"/>
</dbReference>
<dbReference type="EMBL" id="BAAFRS010000347">
    <property type="protein sequence ID" value="GAB1227665.1"/>
    <property type="molecule type" value="Genomic_DNA"/>
</dbReference>
<dbReference type="SMART" id="SM00220">
    <property type="entry name" value="S_TKc"/>
    <property type="match status" value="1"/>
</dbReference>
<protein>
    <recommendedName>
        <fullName evidence="5">Protein kinase domain-containing protein</fullName>
    </recommendedName>
</protein>
<dbReference type="Pfam" id="PF07714">
    <property type="entry name" value="PK_Tyr_Ser-Thr"/>
    <property type="match status" value="1"/>
</dbReference>
<keyword evidence="4" id="KW-1133">Transmembrane helix</keyword>
<comment type="caution">
    <text evidence="6">The sequence shown here is derived from an EMBL/GenBank/DDBJ whole genome shotgun (WGS) entry which is preliminary data.</text>
</comment>
<name>A0ABQ0DXT8_9EUKA</name>
<keyword evidence="2" id="KW-0808">Transferase</keyword>
<evidence type="ECO:0000259" key="5">
    <source>
        <dbReference type="PROSITE" id="PS50011"/>
    </source>
</evidence>
<dbReference type="InterPro" id="IPR001245">
    <property type="entry name" value="Ser-Thr/Tyr_kinase_cat_dom"/>
</dbReference>
<keyword evidence="3" id="KW-0067">ATP-binding</keyword>
<dbReference type="Proteomes" id="UP001628156">
    <property type="component" value="Unassembled WGS sequence"/>
</dbReference>
<evidence type="ECO:0000256" key="1">
    <source>
        <dbReference type="ARBA" id="ARBA00022741"/>
    </source>
</evidence>
<dbReference type="PROSITE" id="PS50011">
    <property type="entry name" value="PROTEIN_KINASE_DOM"/>
    <property type="match status" value="1"/>
</dbReference>
<sequence>MTKLPHFKLIIFFYFAWSYAFTQNFKFVSIKQADQCDGIECNTYDKFSFKSNYLDCSNDSGTTLFDDLTFDLTLPPRAFITSQELLMNVSTYYDVYSPPTKFALLINNNPTQFTISSETWNDECESCVIKKAFVLSPFGRTFINGTNSMKLIGYSNLVCVSEIEINISYRILYPVITRIIPSLGPIEGGTNVSIISKLMYPEYRYLCCFDEECSPMLPTKDEEVGTCLSPEGLKKGDSFISVRFRDFGIDEHYVVNKDIVFTYYNITLVNASIIENVGRYYLMIGCEGMVTTEGALCKITDKENLINSTILKGKVQGGNVICIFPETFDIEEEEGKTYLITISINLIDYCKQQLEFVIHDDSPHESRSYLTVVVVVIFGILLVGVVIGFLIFNKAKKKTEDGEYINPDEVVLEEIMGSGSYGDVYSALWRGQEIAVKLIPTKNMLHDSVLQFTKEVQLMKKLRHPCVLQFFGSGTDANFILIAMELMRRGSAHTLLMNKSLPINWERRLRMLKDAASGMFYLHSLTPPIIHLDLKSHNLLVDDNWKVKVSDFGLSMTSIEGLHSNSVCGTLAWTAPEMLKGKPVSTKADVYSYAIVMWEFLARADPYPDIPRFHLIEKVGEIGIRPDIPQNNHIAYCELMQRCWETRPEDRPDFSEILVYLDEFIKEETNKNLISETPSIYEEDED</sequence>
<proteinExistence type="predicted"/>
<dbReference type="Gene3D" id="2.60.40.10">
    <property type="entry name" value="Immunoglobulins"/>
    <property type="match status" value="1"/>
</dbReference>
<dbReference type="CDD" id="cd13999">
    <property type="entry name" value="STKc_MAP3K-like"/>
    <property type="match status" value="1"/>
</dbReference>
<dbReference type="InterPro" id="IPR008271">
    <property type="entry name" value="Ser/Thr_kinase_AS"/>
</dbReference>
<keyword evidence="2" id="KW-0418">Kinase</keyword>
<dbReference type="SUPFAM" id="SSF81296">
    <property type="entry name" value="E set domains"/>
    <property type="match status" value="1"/>
</dbReference>
<dbReference type="SUPFAM" id="SSF56112">
    <property type="entry name" value="Protein kinase-like (PK-like)"/>
    <property type="match status" value="1"/>
</dbReference>
<gene>
    <name evidence="6" type="ORF">ENUP19_0347G0048</name>
</gene>
<dbReference type="InterPro" id="IPR011009">
    <property type="entry name" value="Kinase-like_dom_sf"/>
</dbReference>
<organism evidence="6 7">
    <name type="scientific">Entamoeba nuttalli</name>
    <dbReference type="NCBI Taxonomy" id="412467"/>
    <lineage>
        <taxon>Eukaryota</taxon>
        <taxon>Amoebozoa</taxon>
        <taxon>Evosea</taxon>
        <taxon>Archamoebae</taxon>
        <taxon>Mastigamoebida</taxon>
        <taxon>Entamoebidae</taxon>
        <taxon>Entamoeba</taxon>
    </lineage>
</organism>
<keyword evidence="7" id="KW-1185">Reference proteome</keyword>
<reference evidence="6 7" key="1">
    <citation type="journal article" date="2019" name="PLoS Negl. Trop. Dis.">
        <title>Whole genome sequencing of Entamoeba nuttalli reveals mammalian host-related molecular signatures and a novel octapeptide-repeat surface protein.</title>
        <authorList>
            <person name="Tanaka M."/>
            <person name="Makiuchi T."/>
            <person name="Komiyama T."/>
            <person name="Shiina T."/>
            <person name="Osaki K."/>
            <person name="Tachibana H."/>
        </authorList>
    </citation>
    <scope>NUCLEOTIDE SEQUENCE [LARGE SCALE GENOMIC DNA]</scope>
    <source>
        <strain evidence="6 7">P19-061405</strain>
    </source>
</reference>
<dbReference type="Gene3D" id="1.10.510.10">
    <property type="entry name" value="Transferase(Phosphotransferase) domain 1"/>
    <property type="match status" value="1"/>
</dbReference>
<dbReference type="InterPro" id="IPR013783">
    <property type="entry name" value="Ig-like_fold"/>
</dbReference>
<feature type="transmembrane region" description="Helical" evidence="4">
    <location>
        <begin position="369"/>
        <end position="392"/>
    </location>
</feature>
<accession>A0ABQ0DXT8</accession>
<evidence type="ECO:0000313" key="6">
    <source>
        <dbReference type="EMBL" id="GAB1227665.1"/>
    </source>
</evidence>
<dbReference type="CDD" id="cd00603">
    <property type="entry name" value="IPT_PCSR"/>
    <property type="match status" value="1"/>
</dbReference>